<dbReference type="InterPro" id="IPR051790">
    <property type="entry name" value="Cytochrome_c-biogenesis_DsbD"/>
</dbReference>
<dbReference type="PANTHER" id="PTHR31272:SF4">
    <property type="entry name" value="CYTOCHROME C-TYPE BIOGENESIS PROTEIN HI_1454-RELATED"/>
    <property type="match status" value="1"/>
</dbReference>
<dbReference type="Pfam" id="PF02683">
    <property type="entry name" value="DsbD_TM"/>
    <property type="match status" value="1"/>
</dbReference>
<evidence type="ECO:0000256" key="6">
    <source>
        <dbReference type="SAM" id="Phobius"/>
    </source>
</evidence>
<protein>
    <submittedName>
        <fullName evidence="8">Cytochrome C biogenesis protein CcdA</fullName>
    </submittedName>
</protein>
<keyword evidence="5 6" id="KW-0472">Membrane</keyword>
<dbReference type="AlphaFoldDB" id="A0A433RVD8"/>
<dbReference type="EMBL" id="JTFC01000026">
    <property type="protein sequence ID" value="RUS57240.1"/>
    <property type="molecule type" value="Genomic_DNA"/>
</dbReference>
<evidence type="ECO:0000256" key="3">
    <source>
        <dbReference type="ARBA" id="ARBA00022692"/>
    </source>
</evidence>
<feature type="transmembrane region" description="Helical" evidence="6">
    <location>
        <begin position="6"/>
        <end position="30"/>
    </location>
</feature>
<dbReference type="PANTHER" id="PTHR31272">
    <property type="entry name" value="CYTOCHROME C-TYPE BIOGENESIS PROTEIN HI_1454-RELATED"/>
    <property type="match status" value="1"/>
</dbReference>
<sequence>MTDLTYFFAFAAGLLSFISPCTLPLYPAFLSYITGVSTAQLTADGLRRKQALLHTIAFLVGFSLIFIVLGFSTSFIRVLFIQYDELIRQLGGILIVIFGLIVAGVFKPTLLMKEHRFQLKNRPTGYVGSALIGLVFAAGWTPCTGPILASIFLLGSTNPTSAVSYMLLYVLGFSVPFLVMAFFLPKIQLLKHHMQRVVTLGGYVMIVVGILIFFDQLSKLNQLFTPIFGDFTGF</sequence>
<feature type="transmembrane region" description="Helical" evidence="6">
    <location>
        <begin position="197"/>
        <end position="214"/>
    </location>
</feature>
<comment type="subcellular location">
    <subcellularLocation>
        <location evidence="1">Membrane</location>
        <topology evidence="1">Multi-pass membrane protein</topology>
    </subcellularLocation>
</comment>
<keyword evidence="4 6" id="KW-1133">Transmembrane helix</keyword>
<organism evidence="8 9">
    <name type="scientific">Candidatus Kurthia intestinigallinarum</name>
    <dbReference type="NCBI Taxonomy" id="1562256"/>
    <lineage>
        <taxon>Bacteria</taxon>
        <taxon>Bacillati</taxon>
        <taxon>Bacillota</taxon>
        <taxon>Bacilli</taxon>
        <taxon>Bacillales</taxon>
        <taxon>Caryophanaceae</taxon>
        <taxon>Kurthia</taxon>
    </lineage>
</organism>
<evidence type="ECO:0000313" key="9">
    <source>
        <dbReference type="Proteomes" id="UP000288623"/>
    </source>
</evidence>
<feature type="transmembrane region" description="Helical" evidence="6">
    <location>
        <begin position="126"/>
        <end position="154"/>
    </location>
</feature>
<feature type="domain" description="Cytochrome C biogenesis protein transmembrane" evidence="7">
    <location>
        <begin position="7"/>
        <end position="212"/>
    </location>
</feature>
<evidence type="ECO:0000313" key="8">
    <source>
        <dbReference type="EMBL" id="RUS57240.1"/>
    </source>
</evidence>
<reference evidence="8 9" key="1">
    <citation type="submission" date="2014-11" db="EMBL/GenBank/DDBJ databases">
        <title>Genome sequence and analysis of novel Kurthia sp.</title>
        <authorList>
            <person name="Lawson J.N."/>
            <person name="Gonzalez J.E."/>
            <person name="Rinauldi L."/>
            <person name="Xuan Z."/>
            <person name="Firman A."/>
            <person name="Shaddox L."/>
            <person name="Trudeau A."/>
            <person name="Shah S."/>
            <person name="Reiman D."/>
        </authorList>
    </citation>
    <scope>NUCLEOTIDE SEQUENCE [LARGE SCALE GENOMIC DNA]</scope>
    <source>
        <strain evidence="8 9">3B1D</strain>
    </source>
</reference>
<evidence type="ECO:0000256" key="5">
    <source>
        <dbReference type="ARBA" id="ARBA00023136"/>
    </source>
</evidence>
<keyword evidence="9" id="KW-1185">Reference proteome</keyword>
<feature type="transmembrane region" description="Helical" evidence="6">
    <location>
        <begin position="166"/>
        <end position="185"/>
    </location>
</feature>
<evidence type="ECO:0000256" key="1">
    <source>
        <dbReference type="ARBA" id="ARBA00004141"/>
    </source>
</evidence>
<accession>A0A433RVD8</accession>
<dbReference type="RefSeq" id="WP_126990139.1">
    <property type="nucleotide sequence ID" value="NZ_JTFC01000026.1"/>
</dbReference>
<dbReference type="GO" id="GO:0016020">
    <property type="term" value="C:membrane"/>
    <property type="evidence" value="ECO:0007669"/>
    <property type="project" value="UniProtKB-SubCell"/>
</dbReference>
<dbReference type="InterPro" id="IPR003834">
    <property type="entry name" value="Cyt_c_assmbl_TM_dom"/>
</dbReference>
<dbReference type="Proteomes" id="UP000288623">
    <property type="component" value="Unassembled WGS sequence"/>
</dbReference>
<evidence type="ECO:0000256" key="2">
    <source>
        <dbReference type="ARBA" id="ARBA00006143"/>
    </source>
</evidence>
<name>A0A433RVD8_9BACL</name>
<feature type="transmembrane region" description="Helical" evidence="6">
    <location>
        <begin position="86"/>
        <end position="106"/>
    </location>
</feature>
<comment type="caution">
    <text evidence="8">The sequence shown here is derived from an EMBL/GenBank/DDBJ whole genome shotgun (WGS) entry which is preliminary data.</text>
</comment>
<comment type="similarity">
    <text evidence="2">Belongs to the DsbD family.</text>
</comment>
<dbReference type="OrthoDB" id="9803065at2"/>
<evidence type="ECO:0000259" key="7">
    <source>
        <dbReference type="Pfam" id="PF02683"/>
    </source>
</evidence>
<feature type="transmembrane region" description="Helical" evidence="6">
    <location>
        <begin position="51"/>
        <end position="80"/>
    </location>
</feature>
<gene>
    <name evidence="8" type="ORF">QI30_06570</name>
</gene>
<keyword evidence="3 6" id="KW-0812">Transmembrane</keyword>
<proteinExistence type="inferred from homology"/>
<dbReference type="GO" id="GO:0017004">
    <property type="term" value="P:cytochrome complex assembly"/>
    <property type="evidence" value="ECO:0007669"/>
    <property type="project" value="InterPro"/>
</dbReference>
<evidence type="ECO:0000256" key="4">
    <source>
        <dbReference type="ARBA" id="ARBA00022989"/>
    </source>
</evidence>